<dbReference type="RefSeq" id="WP_285931326.1">
    <property type="nucleotide sequence ID" value="NZ_JASTZU010000025.1"/>
</dbReference>
<organism evidence="2 3">
    <name type="scientific">Aquibacillus rhizosphaerae</name>
    <dbReference type="NCBI Taxonomy" id="3051431"/>
    <lineage>
        <taxon>Bacteria</taxon>
        <taxon>Bacillati</taxon>
        <taxon>Bacillota</taxon>
        <taxon>Bacilli</taxon>
        <taxon>Bacillales</taxon>
        <taxon>Bacillaceae</taxon>
        <taxon>Aquibacillus</taxon>
    </lineage>
</organism>
<dbReference type="InterPro" id="IPR006938">
    <property type="entry name" value="DUF624"/>
</dbReference>
<feature type="transmembrane region" description="Helical" evidence="1">
    <location>
        <begin position="24"/>
        <end position="50"/>
    </location>
</feature>
<proteinExistence type="predicted"/>
<accession>A0ABT7L531</accession>
<evidence type="ECO:0000256" key="1">
    <source>
        <dbReference type="SAM" id="Phobius"/>
    </source>
</evidence>
<sequence>MSQVSLGPLFTIAERISKFAYVNLLWIVFTLAGIILFGFFPATIALFTVIRKWVLNDYDVPVFKTFWNSYKQEFLKGNLVGLIIAMIGVIFYVNLSYMQVNKDTLLMLTHIPLYLVMFAISLTLLYLIPVYVHYNVPFIQMFKNAFLIMFINPLNNLLLIISITITLYGMSFIPGVLFFFAGSVTAYIIMTSCYQAFKKVDEQKRRRLARPRQA</sequence>
<keyword evidence="3" id="KW-1185">Reference proteome</keyword>
<keyword evidence="1" id="KW-0812">Transmembrane</keyword>
<keyword evidence="1" id="KW-0472">Membrane</keyword>
<dbReference type="EMBL" id="JASTZU010000025">
    <property type="protein sequence ID" value="MDL4840305.1"/>
    <property type="molecule type" value="Genomic_DNA"/>
</dbReference>
<feature type="transmembrane region" description="Helical" evidence="1">
    <location>
        <begin position="74"/>
        <end position="93"/>
    </location>
</feature>
<gene>
    <name evidence="2" type="ORF">QQS35_07520</name>
</gene>
<keyword evidence="1" id="KW-1133">Transmembrane helix</keyword>
<feature type="transmembrane region" description="Helical" evidence="1">
    <location>
        <begin position="113"/>
        <end position="134"/>
    </location>
</feature>
<name>A0ABT7L531_9BACI</name>
<evidence type="ECO:0000313" key="3">
    <source>
        <dbReference type="Proteomes" id="UP001235343"/>
    </source>
</evidence>
<reference evidence="2 3" key="1">
    <citation type="submission" date="2023-06" db="EMBL/GenBank/DDBJ databases">
        <title>Aquibacillus rhizosphaerae LR5S19.</title>
        <authorList>
            <person name="Sun J.-Q."/>
        </authorList>
    </citation>
    <scope>NUCLEOTIDE SEQUENCE [LARGE SCALE GENOMIC DNA]</scope>
    <source>
        <strain evidence="2 3">LR5S19</strain>
    </source>
</reference>
<feature type="transmembrane region" description="Helical" evidence="1">
    <location>
        <begin position="146"/>
        <end position="170"/>
    </location>
</feature>
<evidence type="ECO:0000313" key="2">
    <source>
        <dbReference type="EMBL" id="MDL4840305.1"/>
    </source>
</evidence>
<feature type="transmembrane region" description="Helical" evidence="1">
    <location>
        <begin position="176"/>
        <end position="197"/>
    </location>
</feature>
<dbReference type="Proteomes" id="UP001235343">
    <property type="component" value="Unassembled WGS sequence"/>
</dbReference>
<protein>
    <submittedName>
        <fullName evidence="2">YesL family protein</fullName>
    </submittedName>
</protein>
<dbReference type="Pfam" id="PF04854">
    <property type="entry name" value="DUF624"/>
    <property type="match status" value="1"/>
</dbReference>
<comment type="caution">
    <text evidence="2">The sequence shown here is derived from an EMBL/GenBank/DDBJ whole genome shotgun (WGS) entry which is preliminary data.</text>
</comment>